<evidence type="ECO:0000313" key="3">
    <source>
        <dbReference type="Proteomes" id="UP000694892"/>
    </source>
</evidence>
<organism evidence="2 3">
    <name type="scientific">Xenopus laevis</name>
    <name type="common">African clawed frog</name>
    <dbReference type="NCBI Taxonomy" id="8355"/>
    <lineage>
        <taxon>Eukaryota</taxon>
        <taxon>Metazoa</taxon>
        <taxon>Chordata</taxon>
        <taxon>Craniata</taxon>
        <taxon>Vertebrata</taxon>
        <taxon>Euteleostomi</taxon>
        <taxon>Amphibia</taxon>
        <taxon>Batrachia</taxon>
        <taxon>Anura</taxon>
        <taxon>Pipoidea</taxon>
        <taxon>Pipidae</taxon>
        <taxon>Xenopodinae</taxon>
        <taxon>Xenopus</taxon>
        <taxon>Xenopus</taxon>
    </lineage>
</organism>
<evidence type="ECO:0000256" key="1">
    <source>
        <dbReference type="SAM" id="Phobius"/>
    </source>
</evidence>
<reference evidence="3" key="1">
    <citation type="journal article" date="2016" name="Nature">
        <title>Genome evolution in the allotetraploid frog Xenopus laevis.</title>
        <authorList>
            <person name="Session A.M."/>
            <person name="Uno Y."/>
            <person name="Kwon T."/>
            <person name="Chapman J.A."/>
            <person name="Toyoda A."/>
            <person name="Takahashi S."/>
            <person name="Fukui A."/>
            <person name="Hikosaka A."/>
            <person name="Suzuki A."/>
            <person name="Kondo M."/>
            <person name="van Heeringen S.J."/>
            <person name="Quigley I."/>
            <person name="Heinz S."/>
            <person name="Ogino H."/>
            <person name="Ochi H."/>
            <person name="Hellsten U."/>
            <person name="Lyons J.B."/>
            <person name="Simakov O."/>
            <person name="Putnam N."/>
            <person name="Stites J."/>
            <person name="Kuroki Y."/>
            <person name="Tanaka T."/>
            <person name="Michiue T."/>
            <person name="Watanabe M."/>
            <person name="Bogdanovic O."/>
            <person name="Lister R."/>
            <person name="Georgiou G."/>
            <person name="Paranjpe S.S."/>
            <person name="van Kruijsbergen I."/>
            <person name="Shu S."/>
            <person name="Carlson J."/>
            <person name="Kinoshita T."/>
            <person name="Ohta Y."/>
            <person name="Mawaribuchi S."/>
            <person name="Jenkins J."/>
            <person name="Grimwood J."/>
            <person name="Schmutz J."/>
            <person name="Mitros T."/>
            <person name="Mozaffari S.V."/>
            <person name="Suzuki Y."/>
            <person name="Haramoto Y."/>
            <person name="Yamamoto T.S."/>
            <person name="Takagi C."/>
            <person name="Heald R."/>
            <person name="Miller K."/>
            <person name="Haudenschild C."/>
            <person name="Kitzman J."/>
            <person name="Nakayama T."/>
            <person name="Izutsu Y."/>
            <person name="Robert J."/>
            <person name="Fortriede J."/>
            <person name="Burns K."/>
            <person name="Lotay V."/>
            <person name="Karimi K."/>
            <person name="Yasuoka Y."/>
            <person name="Dichmann D.S."/>
            <person name="Flajnik M.F."/>
            <person name="Houston D.W."/>
            <person name="Shendure J."/>
            <person name="DuPasquier L."/>
            <person name="Vize P.D."/>
            <person name="Zorn A.M."/>
            <person name="Ito M."/>
            <person name="Marcotte E.M."/>
            <person name="Wallingford J.B."/>
            <person name="Ito Y."/>
            <person name="Asashima M."/>
            <person name="Ueno N."/>
            <person name="Matsuda Y."/>
            <person name="Veenstra G.J."/>
            <person name="Fujiyama A."/>
            <person name="Harland R.M."/>
            <person name="Taira M."/>
            <person name="Rokhsar D.S."/>
        </authorList>
    </citation>
    <scope>NUCLEOTIDE SEQUENCE [LARGE SCALE GENOMIC DNA]</scope>
    <source>
        <strain evidence="3">J</strain>
    </source>
</reference>
<keyword evidence="1" id="KW-0812">Transmembrane</keyword>
<dbReference type="AlphaFoldDB" id="A0A974HP85"/>
<protein>
    <submittedName>
        <fullName evidence="2">Uncharacterized protein</fullName>
    </submittedName>
</protein>
<proteinExistence type="predicted"/>
<keyword evidence="1" id="KW-1133">Transmembrane helix</keyword>
<dbReference type="EMBL" id="CM004472">
    <property type="protein sequence ID" value="OCT84888.1"/>
    <property type="molecule type" value="Genomic_DNA"/>
</dbReference>
<accession>A0A974HP85</accession>
<sequence length="122" mass="13574">MRNISVATTFCPQSTTLRISIVFITTFTSSPTYNSYSSNILHGISTGTLTPSLLVSIIALCIVAVFTIPILIILALKHGLFNRLIWACYPSISYGFPEEGLRVPSVRLTIPTYRSKSYNRRQ</sequence>
<feature type="transmembrane region" description="Helical" evidence="1">
    <location>
        <begin position="53"/>
        <end position="76"/>
    </location>
</feature>
<name>A0A974HP85_XENLA</name>
<evidence type="ECO:0000313" key="2">
    <source>
        <dbReference type="EMBL" id="OCT84888.1"/>
    </source>
</evidence>
<dbReference type="Proteomes" id="UP000694892">
    <property type="component" value="Chromosome 4L"/>
</dbReference>
<keyword evidence="1" id="KW-0472">Membrane</keyword>
<gene>
    <name evidence="2" type="ORF">XELAEV_18023047mg</name>
</gene>